<reference evidence="1" key="1">
    <citation type="submission" date="2009-02" db="EMBL/GenBank/DDBJ databases">
        <title>The Genome Sequence of Ajellomyces capsulatus strain G186AR.</title>
        <authorList>
            <consortium name="The Broad Institute Genome Sequencing Platform"/>
            <person name="Champion M."/>
            <person name="Cuomo C."/>
            <person name="Ma L.-J."/>
            <person name="Henn M.R."/>
            <person name="Sil A."/>
            <person name="Goldman B."/>
            <person name="Young S.K."/>
            <person name="Kodira C.D."/>
            <person name="Zeng Q."/>
            <person name="Koehrsen M."/>
            <person name="Alvarado L."/>
            <person name="Berlin A."/>
            <person name="Borenstein D."/>
            <person name="Chen Z."/>
            <person name="Engels R."/>
            <person name="Freedman E."/>
            <person name="Gellesch M."/>
            <person name="Goldberg J."/>
            <person name="Griggs A."/>
            <person name="Gujja S."/>
            <person name="Heiman D."/>
            <person name="Hepburn T."/>
            <person name="Howarth C."/>
            <person name="Jen D."/>
            <person name="Larson L."/>
            <person name="Lewis B."/>
            <person name="Mehta T."/>
            <person name="Park D."/>
            <person name="Pearson M."/>
            <person name="Roberts A."/>
            <person name="Saif S."/>
            <person name="Shea T."/>
            <person name="Shenoy N."/>
            <person name="Sisk P."/>
            <person name="Stolte C."/>
            <person name="Sykes S."/>
            <person name="Walk T."/>
            <person name="White J."/>
            <person name="Yandava C."/>
            <person name="Klein B."/>
            <person name="McEwen J.G."/>
            <person name="Puccia R."/>
            <person name="Goldman G.H."/>
            <person name="Felipe M.S."/>
            <person name="Nino-Vega G."/>
            <person name="San-Blas G."/>
            <person name="Taylor J."/>
            <person name="Mendoza L."/>
            <person name="Galagan J."/>
            <person name="Nusbaum C."/>
            <person name="Birren B."/>
        </authorList>
    </citation>
    <scope>NUCLEOTIDE SEQUENCE</scope>
    <source>
        <strain evidence="1">G186AR</strain>
    </source>
</reference>
<dbReference type="AlphaFoldDB" id="C0NGP6"/>
<gene>
    <name evidence="1" type="ORF">HCBG_02518</name>
</gene>
<evidence type="ECO:0000313" key="1">
    <source>
        <dbReference type="EMBL" id="EEH08981.1"/>
    </source>
</evidence>
<dbReference type="EMBL" id="GG663365">
    <property type="protein sequence ID" value="EEH08981.1"/>
    <property type="molecule type" value="Genomic_DNA"/>
</dbReference>
<organism evidence="1 2">
    <name type="scientific">Ajellomyces capsulatus (strain G186AR / H82 / ATCC MYA-2454 / RMSCC 2432)</name>
    <name type="common">Darling's disease fungus</name>
    <name type="synonym">Histoplasma capsulatum</name>
    <dbReference type="NCBI Taxonomy" id="447093"/>
    <lineage>
        <taxon>Eukaryota</taxon>
        <taxon>Fungi</taxon>
        <taxon>Dikarya</taxon>
        <taxon>Ascomycota</taxon>
        <taxon>Pezizomycotina</taxon>
        <taxon>Eurotiomycetes</taxon>
        <taxon>Eurotiomycetidae</taxon>
        <taxon>Onygenales</taxon>
        <taxon>Ajellomycetaceae</taxon>
        <taxon>Histoplasma</taxon>
    </lineage>
</organism>
<protein>
    <submittedName>
        <fullName evidence="1">Uncharacterized protein</fullName>
    </submittedName>
</protein>
<sequence length="103" mass="11718">MHVICKTWRDDEMNIIKGLGKVLFSHGSRARNQPRPHRTLFLTPAQRGMEIGHMAMTKHRVLSCRGGSLAEQLVHGVPFIQCSRLKRVYLSGVWGGKRAEARR</sequence>
<proteinExistence type="predicted"/>
<dbReference type="RefSeq" id="XP_045289462.1">
    <property type="nucleotide sequence ID" value="XM_045429567.1"/>
</dbReference>
<dbReference type="Proteomes" id="UP000001631">
    <property type="component" value="Unassembled WGS sequence"/>
</dbReference>
<dbReference type="InParanoid" id="C0NGP6"/>
<dbReference type="GeneID" id="69035534"/>
<accession>C0NGP6</accession>
<evidence type="ECO:0000313" key="2">
    <source>
        <dbReference type="Proteomes" id="UP000001631"/>
    </source>
</evidence>
<dbReference type="HOGENOM" id="CLU_2262965_0_0_1"/>
<keyword evidence="2" id="KW-1185">Reference proteome</keyword>
<name>C0NGP6_AJECG</name>